<evidence type="ECO:0000313" key="2">
    <source>
        <dbReference type="Proteomes" id="UP001066276"/>
    </source>
</evidence>
<evidence type="ECO:0000313" key="1">
    <source>
        <dbReference type="EMBL" id="KAJ1132002.1"/>
    </source>
</evidence>
<reference evidence="1" key="1">
    <citation type="journal article" date="2022" name="bioRxiv">
        <title>Sequencing and chromosome-scale assembly of the giantPleurodeles waltlgenome.</title>
        <authorList>
            <person name="Brown T."/>
            <person name="Elewa A."/>
            <person name="Iarovenko S."/>
            <person name="Subramanian E."/>
            <person name="Araus A.J."/>
            <person name="Petzold A."/>
            <person name="Susuki M."/>
            <person name="Suzuki K.-i.T."/>
            <person name="Hayashi T."/>
            <person name="Toyoda A."/>
            <person name="Oliveira C."/>
            <person name="Osipova E."/>
            <person name="Leigh N.D."/>
            <person name="Simon A."/>
            <person name="Yun M.H."/>
        </authorList>
    </citation>
    <scope>NUCLEOTIDE SEQUENCE</scope>
    <source>
        <strain evidence="1">20211129_DDA</strain>
        <tissue evidence="1">Liver</tissue>
    </source>
</reference>
<feature type="non-terminal residue" evidence="1">
    <location>
        <position position="51"/>
    </location>
</feature>
<name>A0AAV7PY03_PLEWA</name>
<gene>
    <name evidence="1" type="ORF">NDU88_010332</name>
</gene>
<organism evidence="1 2">
    <name type="scientific">Pleurodeles waltl</name>
    <name type="common">Iberian ribbed newt</name>
    <dbReference type="NCBI Taxonomy" id="8319"/>
    <lineage>
        <taxon>Eukaryota</taxon>
        <taxon>Metazoa</taxon>
        <taxon>Chordata</taxon>
        <taxon>Craniata</taxon>
        <taxon>Vertebrata</taxon>
        <taxon>Euteleostomi</taxon>
        <taxon>Amphibia</taxon>
        <taxon>Batrachia</taxon>
        <taxon>Caudata</taxon>
        <taxon>Salamandroidea</taxon>
        <taxon>Salamandridae</taxon>
        <taxon>Pleurodelinae</taxon>
        <taxon>Pleurodeles</taxon>
    </lineage>
</organism>
<proteinExistence type="predicted"/>
<dbReference type="Proteomes" id="UP001066276">
    <property type="component" value="Chromosome 7"/>
</dbReference>
<dbReference type="AlphaFoldDB" id="A0AAV7PY03"/>
<comment type="caution">
    <text evidence="1">The sequence shown here is derived from an EMBL/GenBank/DDBJ whole genome shotgun (WGS) entry which is preliminary data.</text>
</comment>
<dbReference type="EMBL" id="JANPWB010000011">
    <property type="protein sequence ID" value="KAJ1132002.1"/>
    <property type="molecule type" value="Genomic_DNA"/>
</dbReference>
<protein>
    <submittedName>
        <fullName evidence="1">Uncharacterized protein</fullName>
    </submittedName>
</protein>
<sequence>SGCIVQVRLCDNSVGCALNFRSLRWRCIDLLIAKSGCVVPVRRAVKFSLRC</sequence>
<accession>A0AAV7PY03</accession>
<feature type="non-terminal residue" evidence="1">
    <location>
        <position position="1"/>
    </location>
</feature>
<keyword evidence="2" id="KW-1185">Reference proteome</keyword>